<reference evidence="2 3" key="1">
    <citation type="submission" date="2024-06" db="EMBL/GenBank/DDBJ databases">
        <authorList>
            <person name="Kaempfer P."/>
            <person name="Viver T."/>
        </authorList>
    </citation>
    <scope>NUCLEOTIDE SEQUENCE [LARGE SCALE GENOMIC DNA]</scope>
    <source>
        <strain evidence="2 3">ST-64</strain>
    </source>
</reference>
<evidence type="ECO:0000256" key="1">
    <source>
        <dbReference type="SAM" id="Phobius"/>
    </source>
</evidence>
<accession>A0ABW8YND0</accession>
<keyword evidence="3" id="KW-1185">Reference proteome</keyword>
<evidence type="ECO:0008006" key="4">
    <source>
        <dbReference type="Google" id="ProtNLM"/>
    </source>
</evidence>
<comment type="caution">
    <text evidence="2">The sequence shown here is derived from an EMBL/GenBank/DDBJ whole genome shotgun (WGS) entry which is preliminary data.</text>
</comment>
<dbReference type="Proteomes" id="UP001629244">
    <property type="component" value="Unassembled WGS sequence"/>
</dbReference>
<proteinExistence type="predicted"/>
<gene>
    <name evidence="2" type="ORF">ABS767_12515</name>
</gene>
<evidence type="ECO:0000313" key="3">
    <source>
        <dbReference type="Proteomes" id="UP001629244"/>
    </source>
</evidence>
<feature type="transmembrane region" description="Helical" evidence="1">
    <location>
        <begin position="20"/>
        <end position="38"/>
    </location>
</feature>
<evidence type="ECO:0000313" key="2">
    <source>
        <dbReference type="EMBL" id="MFL9841791.1"/>
    </source>
</evidence>
<protein>
    <recommendedName>
        <fullName evidence="4">YtxH-like protein</fullName>
    </recommendedName>
</protein>
<dbReference type="RefSeq" id="WP_408078828.1">
    <property type="nucleotide sequence ID" value="NZ_JBELQC010000002.1"/>
</dbReference>
<keyword evidence="1" id="KW-0812">Transmembrane</keyword>
<sequence length="109" mass="10935">MTDTQQKSGPSRAETIENNPLALVAGGVALGAVIGALIPRPQKEKELLAPVGKRIAESASAAATAAREAGKAEIDAILPQRDAAKEQIGKIIGSAVTAAKEAAAPKADA</sequence>
<organism evidence="2 3">
    <name type="scientific">Sphingomonas plantiphila</name>
    <dbReference type="NCBI Taxonomy" id="3163295"/>
    <lineage>
        <taxon>Bacteria</taxon>
        <taxon>Pseudomonadati</taxon>
        <taxon>Pseudomonadota</taxon>
        <taxon>Alphaproteobacteria</taxon>
        <taxon>Sphingomonadales</taxon>
        <taxon>Sphingomonadaceae</taxon>
        <taxon>Sphingomonas</taxon>
    </lineage>
</organism>
<name>A0ABW8YND0_9SPHN</name>
<dbReference type="EMBL" id="JBELQC010000002">
    <property type="protein sequence ID" value="MFL9841791.1"/>
    <property type="molecule type" value="Genomic_DNA"/>
</dbReference>
<keyword evidence="1" id="KW-1133">Transmembrane helix</keyword>
<keyword evidence="1" id="KW-0472">Membrane</keyword>